<feature type="non-terminal residue" evidence="2">
    <location>
        <position position="1"/>
    </location>
</feature>
<gene>
    <name evidence="2" type="ORF">OE88DRAFT_1622739</name>
</gene>
<dbReference type="PANTHER" id="PTHR46791:SF5">
    <property type="entry name" value="CLR5 DOMAIN-CONTAINING PROTEIN-RELATED"/>
    <property type="match status" value="1"/>
</dbReference>
<proteinExistence type="predicted"/>
<keyword evidence="3" id="KW-1185">Reference proteome</keyword>
<dbReference type="EMBL" id="ML213504">
    <property type="protein sequence ID" value="TFK56301.1"/>
    <property type="molecule type" value="Genomic_DNA"/>
</dbReference>
<feature type="domain" description="Integrase core" evidence="1">
    <location>
        <begin position="3"/>
        <end position="39"/>
    </location>
</feature>
<dbReference type="Proteomes" id="UP000305948">
    <property type="component" value="Unassembled WGS sequence"/>
</dbReference>
<organism evidence="2 3">
    <name type="scientific">Heliocybe sulcata</name>
    <dbReference type="NCBI Taxonomy" id="5364"/>
    <lineage>
        <taxon>Eukaryota</taxon>
        <taxon>Fungi</taxon>
        <taxon>Dikarya</taxon>
        <taxon>Basidiomycota</taxon>
        <taxon>Agaricomycotina</taxon>
        <taxon>Agaricomycetes</taxon>
        <taxon>Gloeophyllales</taxon>
        <taxon>Gloeophyllaceae</taxon>
        <taxon>Heliocybe</taxon>
    </lineage>
</organism>
<dbReference type="AlphaFoldDB" id="A0A5C3NRG9"/>
<evidence type="ECO:0000313" key="2">
    <source>
        <dbReference type="EMBL" id="TFK56301.1"/>
    </source>
</evidence>
<accession>A0A5C3NRG9</accession>
<evidence type="ECO:0000313" key="3">
    <source>
        <dbReference type="Proteomes" id="UP000305948"/>
    </source>
</evidence>
<protein>
    <recommendedName>
        <fullName evidence="1">Integrase core domain-containing protein</fullName>
    </recommendedName>
</protein>
<dbReference type="STRING" id="5364.A0A5C3NRG9"/>
<sequence>RKYTLSHPNYLWHIDGYHKLIRWGFVIHGMVDGFRRMVCSGHLPLSLFQ</sequence>
<dbReference type="OrthoDB" id="2686689at2759"/>
<name>A0A5C3NRG9_9AGAM</name>
<dbReference type="InterPro" id="IPR058913">
    <property type="entry name" value="Integrase_dom_put"/>
</dbReference>
<reference evidence="2 3" key="1">
    <citation type="journal article" date="2019" name="Nat. Ecol. Evol.">
        <title>Megaphylogeny resolves global patterns of mushroom evolution.</title>
        <authorList>
            <person name="Varga T."/>
            <person name="Krizsan K."/>
            <person name="Foldi C."/>
            <person name="Dima B."/>
            <person name="Sanchez-Garcia M."/>
            <person name="Sanchez-Ramirez S."/>
            <person name="Szollosi G.J."/>
            <person name="Szarkandi J.G."/>
            <person name="Papp V."/>
            <person name="Albert L."/>
            <person name="Andreopoulos W."/>
            <person name="Angelini C."/>
            <person name="Antonin V."/>
            <person name="Barry K.W."/>
            <person name="Bougher N.L."/>
            <person name="Buchanan P."/>
            <person name="Buyck B."/>
            <person name="Bense V."/>
            <person name="Catcheside P."/>
            <person name="Chovatia M."/>
            <person name="Cooper J."/>
            <person name="Damon W."/>
            <person name="Desjardin D."/>
            <person name="Finy P."/>
            <person name="Geml J."/>
            <person name="Haridas S."/>
            <person name="Hughes K."/>
            <person name="Justo A."/>
            <person name="Karasinski D."/>
            <person name="Kautmanova I."/>
            <person name="Kiss B."/>
            <person name="Kocsube S."/>
            <person name="Kotiranta H."/>
            <person name="LaButti K.M."/>
            <person name="Lechner B.E."/>
            <person name="Liimatainen K."/>
            <person name="Lipzen A."/>
            <person name="Lukacs Z."/>
            <person name="Mihaltcheva S."/>
            <person name="Morgado L.N."/>
            <person name="Niskanen T."/>
            <person name="Noordeloos M.E."/>
            <person name="Ohm R.A."/>
            <person name="Ortiz-Santana B."/>
            <person name="Ovrebo C."/>
            <person name="Racz N."/>
            <person name="Riley R."/>
            <person name="Savchenko A."/>
            <person name="Shiryaev A."/>
            <person name="Soop K."/>
            <person name="Spirin V."/>
            <person name="Szebenyi C."/>
            <person name="Tomsovsky M."/>
            <person name="Tulloss R.E."/>
            <person name="Uehling J."/>
            <person name="Grigoriev I.V."/>
            <person name="Vagvolgyi C."/>
            <person name="Papp T."/>
            <person name="Martin F.M."/>
            <person name="Miettinen O."/>
            <person name="Hibbett D.S."/>
            <person name="Nagy L.G."/>
        </authorList>
    </citation>
    <scope>NUCLEOTIDE SEQUENCE [LARGE SCALE GENOMIC DNA]</scope>
    <source>
        <strain evidence="2 3">OMC1185</strain>
    </source>
</reference>
<dbReference type="PANTHER" id="PTHR46791">
    <property type="entry name" value="EXPRESSED PROTEIN"/>
    <property type="match status" value="1"/>
</dbReference>
<dbReference type="Pfam" id="PF24764">
    <property type="entry name" value="rva_4"/>
    <property type="match status" value="1"/>
</dbReference>
<evidence type="ECO:0000259" key="1">
    <source>
        <dbReference type="Pfam" id="PF24764"/>
    </source>
</evidence>